<dbReference type="PANTHER" id="PTHR15032">
    <property type="entry name" value="N-ACYL-PHOSPHATIDYLETHANOLAMINE-HYDROLYZING PHOSPHOLIPASE D"/>
    <property type="match status" value="1"/>
</dbReference>
<name>A0A0S4J423_BODSA</name>
<dbReference type="AlphaFoldDB" id="A0A0S4J423"/>
<dbReference type="SUPFAM" id="SSF56281">
    <property type="entry name" value="Metallo-hydrolase/oxidoreductase"/>
    <property type="match status" value="1"/>
</dbReference>
<dbReference type="Proteomes" id="UP000051952">
    <property type="component" value="Unassembled WGS sequence"/>
</dbReference>
<reference evidence="3" key="1">
    <citation type="submission" date="2015-09" db="EMBL/GenBank/DDBJ databases">
        <authorList>
            <consortium name="Pathogen Informatics"/>
        </authorList>
    </citation>
    <scope>NUCLEOTIDE SEQUENCE [LARGE SCALE GENOMIC DNA]</scope>
    <source>
        <strain evidence="3">Lake Konstanz</strain>
    </source>
</reference>
<sequence length="212" mass="23359">LQPNRDIPSLVRVGAVPAQHWSMRTGFDRYHELWCGFVARFSLLTTNDDEDDSSIVTRSVFHAGDTGYTDTYKDIGKVYQSIGSCTQPLANGVATNLNSTAAVPFGVDIGLIPIGAYEPRWFMGPQHVDPVQALQMHDDIGAKFSIGMHWGTFILTDEPLDEPPKLLAEALEDAEKTASAGRGPRRPGEFIAWKHGEIRNFTAEMLDTLTVV</sequence>
<keyword evidence="3" id="KW-1185">Reference proteome</keyword>
<dbReference type="EMBL" id="CYKH01000777">
    <property type="protein sequence ID" value="CUG37742.1"/>
    <property type="molecule type" value="Genomic_DNA"/>
</dbReference>
<gene>
    <name evidence="2" type="ORF">BSAL_78530</name>
</gene>
<dbReference type="InterPro" id="IPR036866">
    <property type="entry name" value="RibonucZ/Hydroxyglut_hydro"/>
</dbReference>
<dbReference type="OrthoDB" id="6279465at2759"/>
<accession>A0A0S4J423</accession>
<evidence type="ECO:0000313" key="3">
    <source>
        <dbReference type="Proteomes" id="UP000051952"/>
    </source>
</evidence>
<dbReference type="Gene3D" id="3.60.15.10">
    <property type="entry name" value="Ribonuclease Z/Hydroxyacylglutathione hydrolase-like"/>
    <property type="match status" value="1"/>
</dbReference>
<organism evidence="2 3">
    <name type="scientific">Bodo saltans</name>
    <name type="common">Flagellated protozoan</name>
    <dbReference type="NCBI Taxonomy" id="75058"/>
    <lineage>
        <taxon>Eukaryota</taxon>
        <taxon>Discoba</taxon>
        <taxon>Euglenozoa</taxon>
        <taxon>Kinetoplastea</taxon>
        <taxon>Metakinetoplastina</taxon>
        <taxon>Eubodonida</taxon>
        <taxon>Bodonidae</taxon>
        <taxon>Bodo</taxon>
    </lineage>
</organism>
<dbReference type="InterPro" id="IPR001279">
    <property type="entry name" value="Metallo-B-lactamas"/>
</dbReference>
<protein>
    <submittedName>
        <fullName evidence="2">Beta lactamase-like protein, putative</fullName>
    </submittedName>
</protein>
<dbReference type="GO" id="GO:0005737">
    <property type="term" value="C:cytoplasm"/>
    <property type="evidence" value="ECO:0007669"/>
    <property type="project" value="TreeGrafter"/>
</dbReference>
<dbReference type="VEuPathDB" id="TriTrypDB:BSAL_78530"/>
<proteinExistence type="predicted"/>
<dbReference type="PANTHER" id="PTHR15032:SF4">
    <property type="entry name" value="N-ACYL-PHOSPHATIDYLETHANOLAMINE-HYDROLYZING PHOSPHOLIPASE D"/>
    <property type="match status" value="1"/>
</dbReference>
<evidence type="ECO:0000313" key="2">
    <source>
        <dbReference type="EMBL" id="CUG37742.1"/>
    </source>
</evidence>
<dbReference type="Pfam" id="PF12706">
    <property type="entry name" value="Lactamase_B_2"/>
    <property type="match status" value="1"/>
</dbReference>
<feature type="domain" description="Metallo-beta-lactamase" evidence="1">
    <location>
        <begin position="106"/>
        <end position="150"/>
    </location>
</feature>
<feature type="non-terminal residue" evidence="2">
    <location>
        <position position="1"/>
    </location>
</feature>
<evidence type="ECO:0000259" key="1">
    <source>
        <dbReference type="Pfam" id="PF12706"/>
    </source>
</evidence>